<proteinExistence type="predicted"/>
<dbReference type="EMBL" id="LN727414">
    <property type="protein sequence ID" value="CEP12131.1"/>
    <property type="molecule type" value="Genomic_DNA"/>
</dbReference>
<evidence type="ECO:0000313" key="2">
    <source>
        <dbReference type="EMBL" id="CEP12131.1"/>
    </source>
</evidence>
<reference evidence="2 3" key="1">
    <citation type="submission" date="2014-09" db="EMBL/GenBank/DDBJ databases">
        <authorList>
            <person name="Ellenberger Sabrina"/>
        </authorList>
    </citation>
    <scope>NUCLEOTIDE SEQUENCE [LARGE SCALE GENOMIC DNA]</scope>
    <source>
        <strain evidence="2 3">CBS 412.66</strain>
    </source>
</reference>
<accession>A0A0B7N1H3</accession>
<dbReference type="AlphaFoldDB" id="A0A0B7N1H3"/>
<keyword evidence="3" id="KW-1185">Reference proteome</keyword>
<evidence type="ECO:0000256" key="1">
    <source>
        <dbReference type="SAM" id="MobiDB-lite"/>
    </source>
</evidence>
<feature type="compositionally biased region" description="Basic and acidic residues" evidence="1">
    <location>
        <begin position="1"/>
        <end position="13"/>
    </location>
</feature>
<gene>
    <name evidence="2" type="primary">PARPA_06053.1 scaffold 20777</name>
</gene>
<feature type="region of interest" description="Disordered" evidence="1">
    <location>
        <begin position="1"/>
        <end position="37"/>
    </location>
</feature>
<evidence type="ECO:0000313" key="3">
    <source>
        <dbReference type="Proteomes" id="UP000054107"/>
    </source>
</evidence>
<feature type="compositionally biased region" description="Polar residues" evidence="1">
    <location>
        <begin position="19"/>
        <end position="33"/>
    </location>
</feature>
<dbReference type="Proteomes" id="UP000054107">
    <property type="component" value="Unassembled WGS sequence"/>
</dbReference>
<organism evidence="2 3">
    <name type="scientific">Parasitella parasitica</name>
    <dbReference type="NCBI Taxonomy" id="35722"/>
    <lineage>
        <taxon>Eukaryota</taxon>
        <taxon>Fungi</taxon>
        <taxon>Fungi incertae sedis</taxon>
        <taxon>Mucoromycota</taxon>
        <taxon>Mucoromycotina</taxon>
        <taxon>Mucoromycetes</taxon>
        <taxon>Mucorales</taxon>
        <taxon>Mucorineae</taxon>
        <taxon>Mucoraceae</taxon>
        <taxon>Parasitella</taxon>
    </lineage>
</organism>
<protein>
    <submittedName>
        <fullName evidence="2">Uncharacterized protein</fullName>
    </submittedName>
</protein>
<sequence>MEEASEPIHKSSMEPHSASPESSTARTAYSGNSRGAPLAECSVVSSNSTNGSLSTMAIVSASDSDNIPQDTASPTTEQLDALRVEIIRSQLVHRNLNPQATTDLMAQRVSYTDFTPSDLVNFLADMRSQHNLQAPTLKTLRAAVTHLHDNSTSISEAPKETRGKRRIIKPFMIRPHAIDPELCLALPIDLWLLPGRDLGVSMDKIVALVNLAPSDTFVNHYQRNQMAQIDFTSVVLSAPSSDEMFFDANDEFSLY</sequence>
<name>A0A0B7N1H3_9FUNG</name>
<dbReference type="OrthoDB" id="5588333at2759"/>